<feature type="compositionally biased region" description="Basic and acidic residues" evidence="1">
    <location>
        <begin position="207"/>
        <end position="218"/>
    </location>
</feature>
<sequence length="303" mass="34164">MNSFAWLHVLCWCSLLCGCNLVGSFAIHQLADGDGIDGSLHREKRLFKSPEVSSGITRITSSISSHPWQLMPPMRSIRHHPLYWKASGDEELFLRNKRKPINDQSNDPMSDTEISTVPSNKEDYITQLLGGRNPIHRTSGWDPNFKGFKSGDTSASQGDTSKLFNKFWNAVYNPLPYGAPRSVQTDDEAEGGYRQKQASGLPVARTATREKERERSELRLPIPDSEIHYRQPVNKLLLQASYNSQNRTKSPVANSRNLSERPVNVEAFRILMEIIKSLRSMDIYSTTTSPSLSKEELKTSISP</sequence>
<gene>
    <name evidence="3" type="ORF">APZ42_020814</name>
</gene>
<comment type="caution">
    <text evidence="3">The sequence shown here is derived from an EMBL/GenBank/DDBJ whole genome shotgun (WGS) entry which is preliminary data.</text>
</comment>
<organism evidence="3 4">
    <name type="scientific">Daphnia magna</name>
    <dbReference type="NCBI Taxonomy" id="35525"/>
    <lineage>
        <taxon>Eukaryota</taxon>
        <taxon>Metazoa</taxon>
        <taxon>Ecdysozoa</taxon>
        <taxon>Arthropoda</taxon>
        <taxon>Crustacea</taxon>
        <taxon>Branchiopoda</taxon>
        <taxon>Diplostraca</taxon>
        <taxon>Cladocera</taxon>
        <taxon>Anomopoda</taxon>
        <taxon>Daphniidae</taxon>
        <taxon>Daphnia</taxon>
    </lineage>
</organism>
<keyword evidence="2" id="KW-0732">Signal</keyword>
<feature type="chain" id="PRO_5007854301" evidence="2">
    <location>
        <begin position="25"/>
        <end position="303"/>
    </location>
</feature>
<dbReference type="Proteomes" id="UP000076858">
    <property type="component" value="Unassembled WGS sequence"/>
</dbReference>
<accession>A0A164XF19</accession>
<keyword evidence="4" id="KW-1185">Reference proteome</keyword>
<feature type="region of interest" description="Disordered" evidence="1">
    <location>
        <begin position="179"/>
        <end position="219"/>
    </location>
</feature>
<reference evidence="3 4" key="1">
    <citation type="submission" date="2016-03" db="EMBL/GenBank/DDBJ databases">
        <title>EvidentialGene: Evidence-directed Construction of Genes on Genomes.</title>
        <authorList>
            <person name="Gilbert D.G."/>
            <person name="Choi J.-H."/>
            <person name="Mockaitis K."/>
            <person name="Colbourne J."/>
            <person name="Pfrender M."/>
        </authorList>
    </citation>
    <scope>NUCLEOTIDE SEQUENCE [LARGE SCALE GENOMIC DNA]</scope>
    <source>
        <strain evidence="3 4">Xinb3</strain>
        <tissue evidence="3">Complete organism</tissue>
    </source>
</reference>
<dbReference type="EMBL" id="LRGB01001005">
    <property type="protein sequence ID" value="KZS14160.1"/>
    <property type="molecule type" value="Genomic_DNA"/>
</dbReference>
<proteinExistence type="predicted"/>
<dbReference type="OrthoDB" id="6338360at2759"/>
<feature type="signal peptide" evidence="2">
    <location>
        <begin position="1"/>
        <end position="24"/>
    </location>
</feature>
<protein>
    <submittedName>
        <fullName evidence="3">Uncharacterized protein</fullName>
    </submittedName>
</protein>
<evidence type="ECO:0000256" key="1">
    <source>
        <dbReference type="SAM" id="MobiDB-lite"/>
    </source>
</evidence>
<evidence type="ECO:0000313" key="3">
    <source>
        <dbReference type="EMBL" id="KZS14160.1"/>
    </source>
</evidence>
<name>A0A164XF19_9CRUS</name>
<evidence type="ECO:0000313" key="4">
    <source>
        <dbReference type="Proteomes" id="UP000076858"/>
    </source>
</evidence>
<evidence type="ECO:0000256" key="2">
    <source>
        <dbReference type="SAM" id="SignalP"/>
    </source>
</evidence>
<dbReference type="AlphaFoldDB" id="A0A164XF19"/>